<name>A0A1G7U7Y4_9PSED</name>
<dbReference type="InterPro" id="IPR046063">
    <property type="entry name" value="DUF6021"/>
</dbReference>
<evidence type="ECO:0000313" key="3">
    <source>
        <dbReference type="Proteomes" id="UP000182894"/>
    </source>
</evidence>
<dbReference type="STRING" id="89065.SAMN05216605_10269"/>
<gene>
    <name evidence="2" type="ORF">SAMN05216605_10269</name>
</gene>
<dbReference type="RefSeq" id="WP_074750382.1">
    <property type="nucleotide sequence ID" value="NZ_FNCO01000002.1"/>
</dbReference>
<dbReference type="EMBL" id="FNCO01000002">
    <property type="protein sequence ID" value="SDG43169.1"/>
    <property type="molecule type" value="Genomic_DNA"/>
</dbReference>
<reference evidence="3" key="1">
    <citation type="submission" date="2016-10" db="EMBL/GenBank/DDBJ databases">
        <authorList>
            <person name="Varghese N."/>
            <person name="Submissions S."/>
        </authorList>
    </citation>
    <scope>NUCLEOTIDE SEQUENCE [LARGE SCALE GENOMIC DNA]</scope>
    <source>
        <strain evidence="3">ATCC 700689</strain>
    </source>
</reference>
<evidence type="ECO:0000256" key="1">
    <source>
        <dbReference type="SAM" id="MobiDB-lite"/>
    </source>
</evidence>
<feature type="compositionally biased region" description="Acidic residues" evidence="1">
    <location>
        <begin position="39"/>
        <end position="52"/>
    </location>
</feature>
<dbReference type="Pfam" id="PF19485">
    <property type="entry name" value="DUF6021"/>
    <property type="match status" value="1"/>
</dbReference>
<dbReference type="AlphaFoldDB" id="A0A1G7U7Y4"/>
<accession>A0A1G7U7Y4</accession>
<evidence type="ECO:0000313" key="2">
    <source>
        <dbReference type="EMBL" id="SDG43169.1"/>
    </source>
</evidence>
<protein>
    <submittedName>
        <fullName evidence="2">Uncharacterized protein</fullName>
    </submittedName>
</protein>
<dbReference type="OrthoDB" id="6974814at2"/>
<keyword evidence="3" id="KW-1185">Reference proteome</keyword>
<proteinExistence type="predicted"/>
<feature type="region of interest" description="Disordered" evidence="1">
    <location>
        <begin position="1"/>
        <end position="87"/>
    </location>
</feature>
<sequence length="87" mass="9098">MEMNHNAPGNISQKGVNSEADNETGFDSRAQGVAGRPDDGDEELGFDPESPDVSDPAVDPLHPARTSNDPDPSADDHEKTTSGPGAR</sequence>
<organism evidence="2 3">
    <name type="scientific">Pseudomonas abietaniphila</name>
    <dbReference type="NCBI Taxonomy" id="89065"/>
    <lineage>
        <taxon>Bacteria</taxon>
        <taxon>Pseudomonadati</taxon>
        <taxon>Pseudomonadota</taxon>
        <taxon>Gammaproteobacteria</taxon>
        <taxon>Pseudomonadales</taxon>
        <taxon>Pseudomonadaceae</taxon>
        <taxon>Pseudomonas</taxon>
    </lineage>
</organism>
<feature type="compositionally biased region" description="Polar residues" evidence="1">
    <location>
        <begin position="7"/>
        <end position="16"/>
    </location>
</feature>
<dbReference type="Proteomes" id="UP000182894">
    <property type="component" value="Unassembled WGS sequence"/>
</dbReference>